<dbReference type="Pfam" id="PF00012">
    <property type="entry name" value="HSP70"/>
    <property type="match status" value="1"/>
</dbReference>
<organism evidence="4 5">
    <name type="scientific">Wuchereria bancrofti</name>
    <dbReference type="NCBI Taxonomy" id="6293"/>
    <lineage>
        <taxon>Eukaryota</taxon>
        <taxon>Metazoa</taxon>
        <taxon>Ecdysozoa</taxon>
        <taxon>Nematoda</taxon>
        <taxon>Chromadorea</taxon>
        <taxon>Rhabditida</taxon>
        <taxon>Spirurina</taxon>
        <taxon>Spiruromorpha</taxon>
        <taxon>Filarioidea</taxon>
        <taxon>Onchocercidae</taxon>
        <taxon>Wuchereria</taxon>
    </lineage>
</organism>
<evidence type="ECO:0000313" key="4">
    <source>
        <dbReference type="EMBL" id="EJW72307.1"/>
    </source>
</evidence>
<dbReference type="AlphaFoldDB" id="J9E5Q5"/>
<keyword evidence="3" id="KW-0067">ATP-binding</keyword>
<evidence type="ECO:0000256" key="2">
    <source>
        <dbReference type="ARBA" id="ARBA00022741"/>
    </source>
</evidence>
<comment type="caution">
    <text evidence="4">The sequence shown here is derived from an EMBL/GenBank/DDBJ whole genome shotgun (WGS) entry which is preliminary data.</text>
</comment>
<evidence type="ECO:0000256" key="1">
    <source>
        <dbReference type="ARBA" id="ARBA00007381"/>
    </source>
</evidence>
<dbReference type="Gene3D" id="3.30.30.30">
    <property type="match status" value="1"/>
</dbReference>
<sequence>MGVAARQQLNTNIKNTIINFKHLLGRKFSDQVTQKYRKFMPCEMIQLPNDDIGLKVQYFNEERVFTPEQVVATFLVKLKDITENSSHGMRNVTDCVVSVPFYFADAQRRALLTAVRIAGLNCLQILNETTAVALAYGIIEPFNFSLSFL</sequence>
<evidence type="ECO:0000256" key="3">
    <source>
        <dbReference type="ARBA" id="ARBA00022840"/>
    </source>
</evidence>
<dbReference type="GO" id="GO:0140662">
    <property type="term" value="F:ATP-dependent protein folding chaperone"/>
    <property type="evidence" value="ECO:0007669"/>
    <property type="project" value="InterPro"/>
</dbReference>
<dbReference type="InterPro" id="IPR043129">
    <property type="entry name" value="ATPase_NBD"/>
</dbReference>
<reference evidence="5" key="1">
    <citation type="submission" date="2012-08" db="EMBL/GenBank/DDBJ databases">
        <title>The Genome Sequence of Wuchereria bancrofti.</title>
        <authorList>
            <person name="Nutman T.B."/>
            <person name="Fink D.L."/>
            <person name="Russ C."/>
            <person name="Young S."/>
            <person name="Zeng Q."/>
            <person name="Koehrsen M."/>
            <person name="Alvarado L."/>
            <person name="Berlin A."/>
            <person name="Chapman S.B."/>
            <person name="Chen Z."/>
            <person name="Freedman E."/>
            <person name="Gellesch M."/>
            <person name="Goldberg J."/>
            <person name="Griggs A."/>
            <person name="Gujja S."/>
            <person name="Heilman E.R."/>
            <person name="Heiman D."/>
            <person name="Hepburn T."/>
            <person name="Howarth C."/>
            <person name="Jen D."/>
            <person name="Larson L."/>
            <person name="Lewis B."/>
            <person name="Mehta T."/>
            <person name="Park D."/>
            <person name="Pearson M."/>
            <person name="Roberts A."/>
            <person name="Saif S."/>
            <person name="Shea T."/>
            <person name="Shenoy N."/>
            <person name="Sisk P."/>
            <person name="Stolte C."/>
            <person name="Sykes S."/>
            <person name="Walk T."/>
            <person name="White J."/>
            <person name="Yandava C."/>
            <person name="Haas B."/>
            <person name="Henn M.R."/>
            <person name="Nusbaum C."/>
            <person name="Birren B."/>
        </authorList>
    </citation>
    <scope>NUCLEOTIDE SEQUENCE [LARGE SCALE GENOMIC DNA]</scope>
    <source>
        <strain evidence="5">NA</strain>
    </source>
</reference>
<dbReference type="PANTHER" id="PTHR45639">
    <property type="entry name" value="HSC70CB, ISOFORM G-RELATED"/>
    <property type="match status" value="1"/>
</dbReference>
<dbReference type="Proteomes" id="UP000004810">
    <property type="component" value="Unassembled WGS sequence"/>
</dbReference>
<keyword evidence="2" id="KW-0547">Nucleotide-binding</keyword>
<dbReference type="GO" id="GO:0005634">
    <property type="term" value="C:nucleus"/>
    <property type="evidence" value="ECO:0007669"/>
    <property type="project" value="TreeGrafter"/>
</dbReference>
<dbReference type="EMBL" id="ADBV01016449">
    <property type="protein sequence ID" value="EJW72307.1"/>
    <property type="molecule type" value="Genomic_DNA"/>
</dbReference>
<proteinExistence type="inferred from homology"/>
<dbReference type="SUPFAM" id="SSF53067">
    <property type="entry name" value="Actin-like ATPase domain"/>
    <property type="match status" value="1"/>
</dbReference>
<dbReference type="GO" id="GO:0005829">
    <property type="term" value="C:cytosol"/>
    <property type="evidence" value="ECO:0007669"/>
    <property type="project" value="TreeGrafter"/>
</dbReference>
<accession>J9E5Q5</accession>
<comment type="similarity">
    <text evidence="1">Belongs to the heat shock protein 70 family.</text>
</comment>
<dbReference type="FunFam" id="3.30.420.40:FF:000171">
    <property type="entry name" value="Heat shock 70 kDa protein 4"/>
    <property type="match status" value="1"/>
</dbReference>
<dbReference type="Gene3D" id="3.30.420.40">
    <property type="match status" value="1"/>
</dbReference>
<dbReference type="PANTHER" id="PTHR45639:SF4">
    <property type="entry name" value="HSC70CB, ISOFORM G"/>
    <property type="match status" value="1"/>
</dbReference>
<evidence type="ECO:0000313" key="5">
    <source>
        <dbReference type="Proteomes" id="UP000004810"/>
    </source>
</evidence>
<dbReference type="FunFam" id="3.30.30.30:FF:000002">
    <property type="entry name" value="Heat shock 70 kDa protein 4"/>
    <property type="match status" value="1"/>
</dbReference>
<name>J9E5Q5_WUCBA</name>
<protein>
    <submittedName>
        <fullName evidence="4">Uncharacterized protein</fullName>
    </submittedName>
</protein>
<gene>
    <name evidence="4" type="ORF">WUBG_16783</name>
</gene>
<dbReference type="InterPro" id="IPR013126">
    <property type="entry name" value="Hsp_70_fam"/>
</dbReference>
<dbReference type="GO" id="GO:0005524">
    <property type="term" value="F:ATP binding"/>
    <property type="evidence" value="ECO:0007669"/>
    <property type="project" value="UniProtKB-KW"/>
</dbReference>